<evidence type="ECO:0000313" key="1">
    <source>
        <dbReference type="EMBL" id="OXM69671.1"/>
    </source>
</evidence>
<accession>A0A229TFF6</accession>
<dbReference type="RefSeq" id="WP_093946996.1">
    <property type="nucleotide sequence ID" value="NZ_NMUL01000007.1"/>
</dbReference>
<evidence type="ECO:0000313" key="2">
    <source>
        <dbReference type="Proteomes" id="UP000215199"/>
    </source>
</evidence>
<protein>
    <submittedName>
        <fullName evidence="1">Uncharacterized protein</fullName>
    </submittedName>
</protein>
<proteinExistence type="predicted"/>
<dbReference type="EMBL" id="NMUL01000007">
    <property type="protein sequence ID" value="OXM69671.1"/>
    <property type="molecule type" value="Genomic_DNA"/>
</dbReference>
<gene>
    <name evidence="1" type="ORF">CF165_09180</name>
</gene>
<dbReference type="AlphaFoldDB" id="A0A229TFF6"/>
<comment type="caution">
    <text evidence="1">The sequence shown here is derived from an EMBL/GenBank/DDBJ whole genome shotgun (WGS) entry which is preliminary data.</text>
</comment>
<reference evidence="2" key="1">
    <citation type="submission" date="2017-07" db="EMBL/GenBank/DDBJ databases">
        <title>Comparative genome mining reveals phylogenetic distribution patterns of secondary metabolites in Amycolatopsis.</title>
        <authorList>
            <person name="Adamek M."/>
            <person name="Alanjary M."/>
            <person name="Sales-Ortells H."/>
            <person name="Goodfellow M."/>
            <person name="Bull A.T."/>
            <person name="Kalinowski J."/>
            <person name="Ziemert N."/>
        </authorList>
    </citation>
    <scope>NUCLEOTIDE SEQUENCE [LARGE SCALE GENOMIC DNA]</scope>
    <source>
        <strain evidence="2">H5</strain>
    </source>
</reference>
<keyword evidence="2" id="KW-1185">Reference proteome</keyword>
<dbReference type="OrthoDB" id="3615141at2"/>
<name>A0A229TFF6_9PSEU</name>
<dbReference type="Proteomes" id="UP000215199">
    <property type="component" value="Unassembled WGS sequence"/>
</dbReference>
<organism evidence="1 2">
    <name type="scientific">Amycolatopsis vastitatis</name>
    <dbReference type="NCBI Taxonomy" id="1905142"/>
    <lineage>
        <taxon>Bacteria</taxon>
        <taxon>Bacillati</taxon>
        <taxon>Actinomycetota</taxon>
        <taxon>Actinomycetes</taxon>
        <taxon>Pseudonocardiales</taxon>
        <taxon>Pseudonocardiaceae</taxon>
        <taxon>Amycolatopsis</taxon>
    </lineage>
</organism>
<sequence>MTEELDPVVEAGRQAYRAGLPNAPALSEVVMDAIADMPVGTGAAAIMGRFQDGWRDAYLAATGVVHFGSPVSPGSAACASRAATPELTDDPRAVTCEACQGTEDWQSYADMADFADSLPEAEPGADRFEILREVRDKFVARKVDGVPIDPQTANAILTVYDSTAAKAKPEFRARFAALPVLDMARVAWRLVSRRR</sequence>